<dbReference type="AlphaFoldDB" id="A0A917I6J5"/>
<dbReference type="PANTHER" id="PTHR42852:SF13">
    <property type="entry name" value="PROTEIN DIPZ"/>
    <property type="match status" value="1"/>
</dbReference>
<dbReference type="InterPro" id="IPR013766">
    <property type="entry name" value="Thioredoxin_domain"/>
</dbReference>
<feature type="signal peptide" evidence="2">
    <location>
        <begin position="1"/>
        <end position="20"/>
    </location>
</feature>
<dbReference type="InterPro" id="IPR050553">
    <property type="entry name" value="Thioredoxin_ResA/DsbE_sf"/>
</dbReference>
<evidence type="ECO:0000313" key="4">
    <source>
        <dbReference type="EMBL" id="GGH16749.1"/>
    </source>
</evidence>
<organism evidence="4 5">
    <name type="scientific">Alsobacter metallidurans</name>
    <dbReference type="NCBI Taxonomy" id="340221"/>
    <lineage>
        <taxon>Bacteria</taxon>
        <taxon>Pseudomonadati</taxon>
        <taxon>Pseudomonadota</taxon>
        <taxon>Alphaproteobacteria</taxon>
        <taxon>Hyphomicrobiales</taxon>
        <taxon>Alsobacteraceae</taxon>
        <taxon>Alsobacter</taxon>
    </lineage>
</organism>
<dbReference type="EMBL" id="BMES01000001">
    <property type="protein sequence ID" value="GGH16749.1"/>
    <property type="molecule type" value="Genomic_DNA"/>
</dbReference>
<gene>
    <name evidence="4" type="ORF">GCM10007036_17680</name>
</gene>
<evidence type="ECO:0000256" key="1">
    <source>
        <dbReference type="ARBA" id="ARBA00023284"/>
    </source>
</evidence>
<dbReference type="InterPro" id="IPR036249">
    <property type="entry name" value="Thioredoxin-like_sf"/>
</dbReference>
<dbReference type="SUPFAM" id="SSF52833">
    <property type="entry name" value="Thioredoxin-like"/>
    <property type="match status" value="1"/>
</dbReference>
<dbReference type="CDD" id="cd02966">
    <property type="entry name" value="TlpA_like_family"/>
    <property type="match status" value="1"/>
</dbReference>
<accession>A0A917I6J5</accession>
<protein>
    <recommendedName>
        <fullName evidence="3">Thioredoxin domain-containing protein</fullName>
    </recommendedName>
</protein>
<dbReference type="PROSITE" id="PS51352">
    <property type="entry name" value="THIOREDOXIN_2"/>
    <property type="match status" value="1"/>
</dbReference>
<proteinExistence type="predicted"/>
<dbReference type="Gene3D" id="3.40.30.10">
    <property type="entry name" value="Glutaredoxin"/>
    <property type="match status" value="1"/>
</dbReference>
<evidence type="ECO:0000256" key="2">
    <source>
        <dbReference type="SAM" id="SignalP"/>
    </source>
</evidence>
<dbReference type="GO" id="GO:0015036">
    <property type="term" value="F:disulfide oxidoreductase activity"/>
    <property type="evidence" value="ECO:0007669"/>
    <property type="project" value="UniProtKB-ARBA"/>
</dbReference>
<dbReference type="Proteomes" id="UP000603912">
    <property type="component" value="Unassembled WGS sequence"/>
</dbReference>
<dbReference type="InterPro" id="IPR017937">
    <property type="entry name" value="Thioredoxin_CS"/>
</dbReference>
<dbReference type="PANTHER" id="PTHR42852">
    <property type="entry name" value="THIOL:DISULFIDE INTERCHANGE PROTEIN DSBE"/>
    <property type="match status" value="1"/>
</dbReference>
<dbReference type="RefSeq" id="WP_188517263.1">
    <property type="nucleotide sequence ID" value="NZ_BMES01000001.1"/>
</dbReference>
<evidence type="ECO:0000313" key="5">
    <source>
        <dbReference type="Proteomes" id="UP000603912"/>
    </source>
</evidence>
<dbReference type="PROSITE" id="PS00194">
    <property type="entry name" value="THIOREDOXIN_1"/>
    <property type="match status" value="1"/>
</dbReference>
<comment type="caution">
    <text evidence="4">The sequence shown here is derived from an EMBL/GenBank/DDBJ whole genome shotgun (WGS) entry which is preliminary data.</text>
</comment>
<reference evidence="4" key="1">
    <citation type="journal article" date="2014" name="Int. J. Syst. Evol. Microbiol.">
        <title>Complete genome sequence of Corynebacterium casei LMG S-19264T (=DSM 44701T), isolated from a smear-ripened cheese.</title>
        <authorList>
            <consortium name="US DOE Joint Genome Institute (JGI-PGF)"/>
            <person name="Walter F."/>
            <person name="Albersmeier A."/>
            <person name="Kalinowski J."/>
            <person name="Ruckert C."/>
        </authorList>
    </citation>
    <scope>NUCLEOTIDE SEQUENCE</scope>
    <source>
        <strain evidence="4">CGMCC 1.12214</strain>
    </source>
</reference>
<name>A0A917I6J5_9HYPH</name>
<dbReference type="Pfam" id="PF00578">
    <property type="entry name" value="AhpC-TSA"/>
    <property type="match status" value="1"/>
</dbReference>
<dbReference type="GO" id="GO:0016209">
    <property type="term" value="F:antioxidant activity"/>
    <property type="evidence" value="ECO:0007669"/>
    <property type="project" value="InterPro"/>
</dbReference>
<evidence type="ECO:0000259" key="3">
    <source>
        <dbReference type="PROSITE" id="PS51352"/>
    </source>
</evidence>
<dbReference type="InterPro" id="IPR000866">
    <property type="entry name" value="AhpC/TSA"/>
</dbReference>
<feature type="domain" description="Thioredoxin" evidence="3">
    <location>
        <begin position="26"/>
        <end position="165"/>
    </location>
</feature>
<reference evidence="4" key="2">
    <citation type="submission" date="2020-09" db="EMBL/GenBank/DDBJ databases">
        <authorList>
            <person name="Sun Q."/>
            <person name="Zhou Y."/>
        </authorList>
    </citation>
    <scope>NUCLEOTIDE SEQUENCE</scope>
    <source>
        <strain evidence="4">CGMCC 1.12214</strain>
    </source>
</reference>
<sequence>MLGAVGAAALAIAAPSLSSAEPAAFKPFATEERDLVFPDIDGVPRALADHRGRPVVLHVFATWCEPCREELPVLAAVAAEPDAPAVVAVALAEPASRVRGFLDKLALHFETALVDDARATVKRWGVSILPTSILIDAAGAPRWKAEGPVDWRAPATAALLDDLKTKPRIQAGATRTGG</sequence>
<feature type="chain" id="PRO_5038047419" description="Thioredoxin domain-containing protein" evidence="2">
    <location>
        <begin position="21"/>
        <end position="178"/>
    </location>
</feature>
<keyword evidence="5" id="KW-1185">Reference proteome</keyword>
<keyword evidence="1" id="KW-0676">Redox-active center</keyword>
<keyword evidence="2" id="KW-0732">Signal</keyword>